<evidence type="ECO:0000256" key="1">
    <source>
        <dbReference type="ARBA" id="ARBA00022722"/>
    </source>
</evidence>
<proteinExistence type="predicted"/>
<dbReference type="GO" id="GO:0008408">
    <property type="term" value="F:3'-5' exonuclease activity"/>
    <property type="evidence" value="ECO:0007669"/>
    <property type="project" value="InterPro"/>
</dbReference>
<keyword evidence="5" id="KW-1185">Reference proteome</keyword>
<dbReference type="InterPro" id="IPR051132">
    <property type="entry name" value="3-5_Exonuclease_domain"/>
</dbReference>
<dbReference type="CTD" id="55218"/>
<dbReference type="InParanoid" id="A0A6J0CC92"/>
<dbReference type="RefSeq" id="XP_015523789.1">
    <property type="nucleotide sequence ID" value="XM_015668303.2"/>
</dbReference>
<keyword evidence="1" id="KW-0540">Nuclease</keyword>
<dbReference type="CDD" id="cd06141">
    <property type="entry name" value="WRN_exo"/>
    <property type="match status" value="1"/>
</dbReference>
<evidence type="ECO:0000313" key="6">
    <source>
        <dbReference type="RefSeq" id="XP_015523789.1"/>
    </source>
</evidence>
<dbReference type="PANTHER" id="PTHR13620">
    <property type="entry name" value="3-5 EXONUCLEASE"/>
    <property type="match status" value="1"/>
</dbReference>
<dbReference type="GO" id="GO:0005737">
    <property type="term" value="C:cytoplasm"/>
    <property type="evidence" value="ECO:0007669"/>
    <property type="project" value="TreeGrafter"/>
</dbReference>
<evidence type="ECO:0000256" key="3">
    <source>
        <dbReference type="ARBA" id="ARBA00022839"/>
    </source>
</evidence>
<accession>A0A6J0CC92</accession>
<reference evidence="6" key="1">
    <citation type="submission" date="2025-08" db="UniProtKB">
        <authorList>
            <consortium name="RefSeq"/>
        </authorList>
    </citation>
    <scope>IDENTIFICATION</scope>
    <source>
        <tissue evidence="6">Thorax and Abdomen</tissue>
    </source>
</reference>
<name>A0A6J0CC92_NEOLC</name>
<dbReference type="InterPro" id="IPR002562">
    <property type="entry name" value="3'-5'_exonuclease_dom"/>
</dbReference>
<keyword evidence="3 6" id="KW-0269">Exonuclease</keyword>
<feature type="domain" description="3'-5' exonuclease" evidence="4">
    <location>
        <begin position="61"/>
        <end position="232"/>
    </location>
</feature>
<dbReference type="AlphaFoldDB" id="A0A6J0CC92"/>
<dbReference type="InterPro" id="IPR012337">
    <property type="entry name" value="RNaseH-like_sf"/>
</dbReference>
<dbReference type="Proteomes" id="UP000829291">
    <property type="component" value="Chromosome 6"/>
</dbReference>
<dbReference type="SMART" id="SM00474">
    <property type="entry name" value="35EXOc"/>
    <property type="match status" value="1"/>
</dbReference>
<keyword evidence="2" id="KW-0378">Hydrolase</keyword>
<dbReference type="SUPFAM" id="SSF53098">
    <property type="entry name" value="Ribonuclease H-like"/>
    <property type="match status" value="1"/>
</dbReference>
<sequence>MFQFRKDNIFFVCMTVGLALVASKYRNNVLRSLRQFCQNVFLFNKNLSIEDRNFYVESDKVILVKSPEKCDYALQRIRHELSDGVLGFDCEWVNDERVSLLQLATSNGLCVLFRLDKIGYVPGKLKELLSNKRVLKVGVAPFDDGRKLTRDFGCHVYGTLDLREHARRLGIANATGLAALCKEYLGIEMDKNAAVRRSNWNADSLTKEQINYAASDAFAAVLIYHQMLNRAQQQRSLWGNFVINLKNIWDQSNEDKLLNLPQGELDMRFRANPNNLIQKNNQEINNTNLKIKNKSTVVTRNKPLYHNCYLQAPDGDTLCTCDHKKATWYVEKGLGTVVQEEPYTVRLKFEPSGRAQGEVGRYYTQVKINRCVVCGATDKFIRKNVVPREYRKYFPVVMKEHQSHDVLLLCPTCHQISNMQDIRMRKRLAEMCDAPLSGPSISVDDAYQSHWRRLRSAVRALRKESSLPNQRRLILESHVSELTGHKEITPQLLDELDQQIKATQPSVSVQTGRTPHGLKVVEHFESQPGGLVELEQLWREHFLSAMEPKYMPELWSVCHNQERLLIRLQQRRIEPQDAKLAGILENDQKISCHA</sequence>
<dbReference type="OrthoDB" id="1920326at2759"/>
<dbReference type="InterPro" id="IPR036397">
    <property type="entry name" value="RNaseH_sf"/>
</dbReference>
<dbReference type="Gene3D" id="3.30.420.10">
    <property type="entry name" value="Ribonuclease H-like superfamily/Ribonuclease H"/>
    <property type="match status" value="1"/>
</dbReference>
<gene>
    <name evidence="6" type="primary">LOC107227216</name>
</gene>
<evidence type="ECO:0000313" key="5">
    <source>
        <dbReference type="Proteomes" id="UP000829291"/>
    </source>
</evidence>
<dbReference type="GO" id="GO:0005634">
    <property type="term" value="C:nucleus"/>
    <property type="evidence" value="ECO:0007669"/>
    <property type="project" value="TreeGrafter"/>
</dbReference>
<evidence type="ECO:0000256" key="2">
    <source>
        <dbReference type="ARBA" id="ARBA00022801"/>
    </source>
</evidence>
<organism evidence="6">
    <name type="scientific">Neodiprion lecontei</name>
    <name type="common">Redheaded pine sawfly</name>
    <dbReference type="NCBI Taxonomy" id="441921"/>
    <lineage>
        <taxon>Eukaryota</taxon>
        <taxon>Metazoa</taxon>
        <taxon>Ecdysozoa</taxon>
        <taxon>Arthropoda</taxon>
        <taxon>Hexapoda</taxon>
        <taxon>Insecta</taxon>
        <taxon>Pterygota</taxon>
        <taxon>Neoptera</taxon>
        <taxon>Endopterygota</taxon>
        <taxon>Hymenoptera</taxon>
        <taxon>Tenthredinoidea</taxon>
        <taxon>Diprionidae</taxon>
        <taxon>Diprioninae</taxon>
        <taxon>Neodiprion</taxon>
    </lineage>
</organism>
<evidence type="ECO:0000259" key="4">
    <source>
        <dbReference type="SMART" id="SM00474"/>
    </source>
</evidence>
<dbReference type="FunCoup" id="A0A6J0CC92">
    <property type="interactions" value="927"/>
</dbReference>
<dbReference type="Pfam" id="PF01612">
    <property type="entry name" value="DNA_pol_A_exo1"/>
    <property type="match status" value="1"/>
</dbReference>
<dbReference type="PANTHER" id="PTHR13620:SF104">
    <property type="entry name" value="EXONUCLEASE 3'-5' DOMAIN-CONTAINING PROTEIN 2"/>
    <property type="match status" value="1"/>
</dbReference>
<dbReference type="GO" id="GO:0003676">
    <property type="term" value="F:nucleic acid binding"/>
    <property type="evidence" value="ECO:0007669"/>
    <property type="project" value="InterPro"/>
</dbReference>
<dbReference type="GeneID" id="107227216"/>
<protein>
    <submittedName>
        <fullName evidence="6">Exonuclease 3'-5' domain-containing protein 2</fullName>
    </submittedName>
</protein>
<dbReference type="GO" id="GO:0006139">
    <property type="term" value="P:nucleobase-containing compound metabolic process"/>
    <property type="evidence" value="ECO:0007669"/>
    <property type="project" value="InterPro"/>
</dbReference>
<dbReference type="KEGG" id="nlo:107227216"/>